<dbReference type="EMBL" id="CP163439">
    <property type="protein sequence ID" value="XDQ33218.1"/>
    <property type="molecule type" value="Genomic_DNA"/>
</dbReference>
<evidence type="ECO:0000256" key="1">
    <source>
        <dbReference type="SAM" id="MobiDB-lite"/>
    </source>
</evidence>
<feature type="region of interest" description="Disordered" evidence="1">
    <location>
        <begin position="54"/>
        <end position="83"/>
    </location>
</feature>
<name>A0AB39PVN6_9ACTN</name>
<sequence length="83" mass="9562">MSADRKRIITLTPAAEVALANIREHTYGAMTEDFAVSHALVMLWEVMELEERGEELRTRREDGKGRTKSFKVDSNKVPRPYVR</sequence>
<evidence type="ECO:0000313" key="2">
    <source>
        <dbReference type="EMBL" id="XDQ33218.1"/>
    </source>
</evidence>
<gene>
    <name evidence="2" type="ORF">AB5J49_07790</name>
</gene>
<organism evidence="2">
    <name type="scientific">Streptomyces sp. R28</name>
    <dbReference type="NCBI Taxonomy" id="3238628"/>
    <lineage>
        <taxon>Bacteria</taxon>
        <taxon>Bacillati</taxon>
        <taxon>Actinomycetota</taxon>
        <taxon>Actinomycetes</taxon>
        <taxon>Kitasatosporales</taxon>
        <taxon>Streptomycetaceae</taxon>
        <taxon>Streptomyces</taxon>
    </lineage>
</organism>
<proteinExistence type="predicted"/>
<protein>
    <submittedName>
        <fullName evidence="2">Uncharacterized protein</fullName>
    </submittedName>
</protein>
<reference evidence="2" key="1">
    <citation type="submission" date="2024-07" db="EMBL/GenBank/DDBJ databases">
        <authorList>
            <person name="Yu S.T."/>
        </authorList>
    </citation>
    <scope>NUCLEOTIDE SEQUENCE</scope>
    <source>
        <strain evidence="2">R28</strain>
    </source>
</reference>
<feature type="compositionally biased region" description="Basic and acidic residues" evidence="1">
    <location>
        <begin position="54"/>
        <end position="76"/>
    </location>
</feature>
<accession>A0AB39PVN6</accession>
<dbReference type="AlphaFoldDB" id="A0AB39PVN6"/>
<dbReference type="RefSeq" id="WP_369167753.1">
    <property type="nucleotide sequence ID" value="NZ_CP163439.1"/>
</dbReference>